<name>A0A2V0NQL0_9CHLO</name>
<feature type="compositionally biased region" description="Gly residues" evidence="1">
    <location>
        <begin position="469"/>
        <end position="480"/>
    </location>
</feature>
<dbReference type="Proteomes" id="UP000247498">
    <property type="component" value="Unassembled WGS sequence"/>
</dbReference>
<accession>A0A2V0NQL0</accession>
<dbReference type="AlphaFoldDB" id="A0A2V0NQL0"/>
<keyword evidence="2" id="KW-0472">Membrane</keyword>
<dbReference type="EMBL" id="BDRX01000013">
    <property type="protein sequence ID" value="GBF89914.1"/>
    <property type="molecule type" value="Genomic_DNA"/>
</dbReference>
<evidence type="ECO:0000256" key="1">
    <source>
        <dbReference type="SAM" id="MobiDB-lite"/>
    </source>
</evidence>
<evidence type="ECO:0000313" key="4">
    <source>
        <dbReference type="Proteomes" id="UP000247498"/>
    </source>
</evidence>
<feature type="region of interest" description="Disordered" evidence="1">
    <location>
        <begin position="454"/>
        <end position="480"/>
    </location>
</feature>
<keyword evidence="4" id="KW-1185">Reference proteome</keyword>
<feature type="compositionally biased region" description="Low complexity" evidence="1">
    <location>
        <begin position="183"/>
        <end position="199"/>
    </location>
</feature>
<protein>
    <submittedName>
        <fullName evidence="3">Uncharacterized protein</fullName>
    </submittedName>
</protein>
<feature type="region of interest" description="Disordered" evidence="1">
    <location>
        <begin position="1"/>
        <end position="38"/>
    </location>
</feature>
<feature type="transmembrane region" description="Helical" evidence="2">
    <location>
        <begin position="404"/>
        <end position="426"/>
    </location>
</feature>
<keyword evidence="2" id="KW-1133">Transmembrane helix</keyword>
<gene>
    <name evidence="3" type="ORF">Rsub_02618</name>
</gene>
<feature type="region of interest" description="Disordered" evidence="1">
    <location>
        <begin position="95"/>
        <end position="199"/>
    </location>
</feature>
<evidence type="ECO:0000256" key="2">
    <source>
        <dbReference type="SAM" id="Phobius"/>
    </source>
</evidence>
<feature type="transmembrane region" description="Helical" evidence="2">
    <location>
        <begin position="364"/>
        <end position="392"/>
    </location>
</feature>
<proteinExistence type="predicted"/>
<dbReference type="InParanoid" id="A0A2V0NQL0"/>
<reference evidence="3 4" key="1">
    <citation type="journal article" date="2018" name="Sci. Rep.">
        <title>Raphidocelis subcapitata (=Pseudokirchneriella subcapitata) provides an insight into genome evolution and environmental adaptations in the Sphaeropleales.</title>
        <authorList>
            <person name="Suzuki S."/>
            <person name="Yamaguchi H."/>
            <person name="Nakajima N."/>
            <person name="Kawachi M."/>
        </authorList>
    </citation>
    <scope>NUCLEOTIDE SEQUENCE [LARGE SCALE GENOMIC DNA]</scope>
    <source>
        <strain evidence="3 4">NIES-35</strain>
    </source>
</reference>
<feature type="compositionally biased region" description="Low complexity" evidence="1">
    <location>
        <begin position="20"/>
        <end position="30"/>
    </location>
</feature>
<keyword evidence="2" id="KW-0812">Transmembrane</keyword>
<comment type="caution">
    <text evidence="3">The sequence shown here is derived from an EMBL/GenBank/DDBJ whole genome shotgun (WGS) entry which is preliminary data.</text>
</comment>
<organism evidence="3 4">
    <name type="scientific">Raphidocelis subcapitata</name>
    <dbReference type="NCBI Taxonomy" id="307507"/>
    <lineage>
        <taxon>Eukaryota</taxon>
        <taxon>Viridiplantae</taxon>
        <taxon>Chlorophyta</taxon>
        <taxon>core chlorophytes</taxon>
        <taxon>Chlorophyceae</taxon>
        <taxon>CS clade</taxon>
        <taxon>Sphaeropleales</taxon>
        <taxon>Selenastraceae</taxon>
        <taxon>Raphidocelis</taxon>
    </lineage>
</organism>
<evidence type="ECO:0000313" key="3">
    <source>
        <dbReference type="EMBL" id="GBF89914.1"/>
    </source>
</evidence>
<sequence>MPPGSALDDLGAGAIPPHQTGPSGAEAALAAPPPQQQPTASLHADAALLLAALLLLSLASAAVSAFLGSGKPGGAALARRLRAWAAQRWAHVNEALRARKQPPPGRRPGERLARSPPPRSREPSPPPPRASLRDGDGLRFGREGSGPPPPQGLRQRSHGAGAALQFFSHQGQPRASPRRAAARGRAAAEQQQQQQQQEQHLLFSFRTPEADDDGCMPRRPSKQAVAAVRGAGAGAGAAANGAAHAEPGGGWDPELLSRCDEHLDEISSIEGLQRSPLYRGHVRSKGLTHEMATDHRLRVYKALRKADPEGFAALLSRRDVRDFEQRPPTRAAATAEPLISGILTAALLLAPCLSPYLAPLRPLAAAAWLAGALLAARAGAASAPGAALGVFLVGGQHRLPAGSFWAALAIALDAAFVAGTVGLGTLPNAAFRFATGQSVVERLLRLEPAVEESRATRLGPAPSPAAGGAARGGGVTPRRL</sequence>
<feature type="transmembrane region" description="Helical" evidence="2">
    <location>
        <begin position="46"/>
        <end position="70"/>
    </location>
</feature>
<dbReference type="OrthoDB" id="551160at2759"/>
<feature type="compositionally biased region" description="Pro residues" evidence="1">
    <location>
        <begin position="115"/>
        <end position="129"/>
    </location>
</feature>
<feature type="transmembrane region" description="Helical" evidence="2">
    <location>
        <begin position="338"/>
        <end position="358"/>
    </location>
</feature>
<feature type="compositionally biased region" description="Basic and acidic residues" evidence="1">
    <location>
        <begin position="131"/>
        <end position="142"/>
    </location>
</feature>